<protein>
    <submittedName>
        <fullName evidence="1">Uncharacterized protein</fullName>
    </submittedName>
</protein>
<gene>
    <name evidence="1" type="ORF">BV22DRAFT_1191002</name>
</gene>
<comment type="caution">
    <text evidence="1">The sequence shown here is derived from an EMBL/GenBank/DDBJ whole genome shotgun (WGS) entry which is preliminary data.</text>
</comment>
<evidence type="ECO:0000313" key="2">
    <source>
        <dbReference type="Proteomes" id="UP000790709"/>
    </source>
</evidence>
<dbReference type="EMBL" id="MU266330">
    <property type="protein sequence ID" value="KAH7930619.1"/>
    <property type="molecule type" value="Genomic_DNA"/>
</dbReference>
<organism evidence="1 2">
    <name type="scientific">Leucogyrophana mollusca</name>
    <dbReference type="NCBI Taxonomy" id="85980"/>
    <lineage>
        <taxon>Eukaryota</taxon>
        <taxon>Fungi</taxon>
        <taxon>Dikarya</taxon>
        <taxon>Basidiomycota</taxon>
        <taxon>Agaricomycotina</taxon>
        <taxon>Agaricomycetes</taxon>
        <taxon>Agaricomycetidae</taxon>
        <taxon>Boletales</taxon>
        <taxon>Boletales incertae sedis</taxon>
        <taxon>Leucogyrophana</taxon>
    </lineage>
</organism>
<reference evidence="1" key="1">
    <citation type="journal article" date="2021" name="New Phytol.">
        <title>Evolutionary innovations through gain and loss of genes in the ectomycorrhizal Boletales.</title>
        <authorList>
            <person name="Wu G."/>
            <person name="Miyauchi S."/>
            <person name="Morin E."/>
            <person name="Kuo A."/>
            <person name="Drula E."/>
            <person name="Varga T."/>
            <person name="Kohler A."/>
            <person name="Feng B."/>
            <person name="Cao Y."/>
            <person name="Lipzen A."/>
            <person name="Daum C."/>
            <person name="Hundley H."/>
            <person name="Pangilinan J."/>
            <person name="Johnson J."/>
            <person name="Barry K."/>
            <person name="LaButti K."/>
            <person name="Ng V."/>
            <person name="Ahrendt S."/>
            <person name="Min B."/>
            <person name="Choi I.G."/>
            <person name="Park H."/>
            <person name="Plett J.M."/>
            <person name="Magnuson J."/>
            <person name="Spatafora J.W."/>
            <person name="Nagy L.G."/>
            <person name="Henrissat B."/>
            <person name="Grigoriev I.V."/>
            <person name="Yang Z.L."/>
            <person name="Xu J."/>
            <person name="Martin F.M."/>
        </authorList>
    </citation>
    <scope>NUCLEOTIDE SEQUENCE</scope>
    <source>
        <strain evidence="1">KUC20120723A-06</strain>
    </source>
</reference>
<keyword evidence="2" id="KW-1185">Reference proteome</keyword>
<name>A0ACB8BYY6_9AGAM</name>
<proteinExistence type="predicted"/>
<accession>A0ACB8BYY6</accession>
<evidence type="ECO:0000313" key="1">
    <source>
        <dbReference type="EMBL" id="KAH7930619.1"/>
    </source>
</evidence>
<dbReference type="Proteomes" id="UP000790709">
    <property type="component" value="Unassembled WGS sequence"/>
</dbReference>
<sequence length="520" mass="59339">MMSGSTQSHTPGRVDSDAAVFARNAYTLTPSRGPNTHINALPPELLIIIFKIVFKKYRYADGFPWHLGGLGIQETPYRSRWDRADMLSPTLFPFSIASVCRYWQCLMSSVPIFWTRLVILVDSRHTPLSLVKSYLEWSKDLPIDVFVTRRRTDQDENDTREKARVDAVMQHLLHHLHRLRSLRFNVMRRSSLPSLIAHFQGAAPKLRRLNLECKLDDRIGTGADTMAEWNFSTPVLQELSLDGRNFCDVYVSNPGWFHQLQLRRFTLSRYKPLSAYEAISLYSVLDALAAVRSIDSLTIKDMEFDQNAPRRRDIELYLNSITLEDLGGDVVSEIFHAVDTGAESTTIKRCSLASFQYVSGYHLSLEDIDAEWDLTGVLREWSGRELYLYNCPGFNDGILAAMRDGGRDDIGFMCADLRNVALYNCNFSPAALKAMVEARWRVSKAEVEWNSITDTDVEDFETVAPIADISVHGGGPLSPEEEQWFIDHTGLFDWYEDPVEKRPNDADDPDIYGKYDDYDS</sequence>